<dbReference type="Proteomes" id="UP000829685">
    <property type="component" value="Unassembled WGS sequence"/>
</dbReference>
<organism evidence="2 3">
    <name type="scientific">Neoarthrinium moseri</name>
    <dbReference type="NCBI Taxonomy" id="1658444"/>
    <lineage>
        <taxon>Eukaryota</taxon>
        <taxon>Fungi</taxon>
        <taxon>Dikarya</taxon>
        <taxon>Ascomycota</taxon>
        <taxon>Pezizomycotina</taxon>
        <taxon>Sordariomycetes</taxon>
        <taxon>Xylariomycetidae</taxon>
        <taxon>Amphisphaeriales</taxon>
        <taxon>Apiosporaceae</taxon>
        <taxon>Neoarthrinium</taxon>
    </lineage>
</organism>
<feature type="compositionally biased region" description="Polar residues" evidence="1">
    <location>
        <begin position="36"/>
        <end position="54"/>
    </location>
</feature>
<accession>A0A9P9WC23</accession>
<sequence length="76" mass="8365">MSDDRAKSSPASDEANQAKLPTGEQLDSTPAHKVSEASQGDGQENEQKSATVSEPKQLKSHFRGMPKNWEINRNKQ</sequence>
<evidence type="ECO:0000313" key="3">
    <source>
        <dbReference type="Proteomes" id="UP000829685"/>
    </source>
</evidence>
<reference evidence="2" key="1">
    <citation type="submission" date="2021-03" db="EMBL/GenBank/DDBJ databases">
        <title>Revisited historic fungal species revealed as producer of novel bioactive compounds through whole genome sequencing and comparative genomics.</title>
        <authorList>
            <person name="Vignolle G.A."/>
            <person name="Hochenegger N."/>
            <person name="Mach R.L."/>
            <person name="Mach-Aigner A.R."/>
            <person name="Javad Rahimi M."/>
            <person name="Salim K.A."/>
            <person name="Chan C.M."/>
            <person name="Lim L.B.L."/>
            <person name="Cai F."/>
            <person name="Druzhinina I.S."/>
            <person name="U'Ren J.M."/>
            <person name="Derntl C."/>
        </authorList>
    </citation>
    <scope>NUCLEOTIDE SEQUENCE</scope>
    <source>
        <strain evidence="2">TUCIM 5799</strain>
    </source>
</reference>
<name>A0A9P9WC23_9PEZI</name>
<dbReference type="EMBL" id="JAFIMR010000044">
    <property type="protein sequence ID" value="KAI1856379.1"/>
    <property type="molecule type" value="Genomic_DNA"/>
</dbReference>
<dbReference type="AlphaFoldDB" id="A0A9P9WC23"/>
<protein>
    <submittedName>
        <fullName evidence="2">Uncharacterized protein</fullName>
    </submittedName>
</protein>
<keyword evidence="3" id="KW-1185">Reference proteome</keyword>
<proteinExistence type="predicted"/>
<evidence type="ECO:0000313" key="2">
    <source>
        <dbReference type="EMBL" id="KAI1856379.1"/>
    </source>
</evidence>
<feature type="region of interest" description="Disordered" evidence="1">
    <location>
        <begin position="1"/>
        <end position="76"/>
    </location>
</feature>
<gene>
    <name evidence="2" type="ORF">JX265_011626</name>
</gene>
<evidence type="ECO:0000256" key="1">
    <source>
        <dbReference type="SAM" id="MobiDB-lite"/>
    </source>
</evidence>
<comment type="caution">
    <text evidence="2">The sequence shown here is derived from an EMBL/GenBank/DDBJ whole genome shotgun (WGS) entry which is preliminary data.</text>
</comment>